<evidence type="ECO:0000313" key="4">
    <source>
        <dbReference type="Proteomes" id="UP000813463"/>
    </source>
</evidence>
<dbReference type="Pfam" id="PF13966">
    <property type="entry name" value="zf-RVT"/>
    <property type="match status" value="1"/>
</dbReference>
<dbReference type="SUPFAM" id="SSF56219">
    <property type="entry name" value="DNase I-like"/>
    <property type="match status" value="1"/>
</dbReference>
<organism evidence="4 5">
    <name type="scientific">Spinacia oleracea</name>
    <name type="common">Spinach</name>
    <dbReference type="NCBI Taxonomy" id="3562"/>
    <lineage>
        <taxon>Eukaryota</taxon>
        <taxon>Viridiplantae</taxon>
        <taxon>Streptophyta</taxon>
        <taxon>Embryophyta</taxon>
        <taxon>Tracheophyta</taxon>
        <taxon>Spermatophyta</taxon>
        <taxon>Magnoliopsida</taxon>
        <taxon>eudicotyledons</taxon>
        <taxon>Gunneridae</taxon>
        <taxon>Pentapetalae</taxon>
        <taxon>Caryophyllales</taxon>
        <taxon>Chenopodiaceae</taxon>
        <taxon>Chenopodioideae</taxon>
        <taxon>Anserineae</taxon>
        <taxon>Spinacia</taxon>
    </lineage>
</organism>
<reference evidence="4" key="1">
    <citation type="journal article" date="2021" name="Nat. Commun.">
        <title>Genomic analyses provide insights into spinach domestication and the genetic basis of agronomic traits.</title>
        <authorList>
            <person name="Cai X."/>
            <person name="Sun X."/>
            <person name="Xu C."/>
            <person name="Sun H."/>
            <person name="Wang X."/>
            <person name="Ge C."/>
            <person name="Zhang Z."/>
            <person name="Wang Q."/>
            <person name="Fei Z."/>
            <person name="Jiao C."/>
            <person name="Wang Q."/>
        </authorList>
    </citation>
    <scope>NUCLEOTIDE SEQUENCE [LARGE SCALE GENOMIC DNA]</scope>
    <source>
        <strain evidence="4">cv. Varoflay</strain>
    </source>
</reference>
<dbReference type="SUPFAM" id="SSF56672">
    <property type="entry name" value="DNA/RNA polymerases"/>
    <property type="match status" value="1"/>
</dbReference>
<dbReference type="InterPro" id="IPR026960">
    <property type="entry name" value="RVT-Znf"/>
</dbReference>
<dbReference type="GeneID" id="110789826"/>
<dbReference type="Proteomes" id="UP000813463">
    <property type="component" value="Chromosome 3"/>
</dbReference>
<name>A0ABM3RI98_SPIOL</name>
<dbReference type="Gene3D" id="3.60.10.10">
    <property type="entry name" value="Endonuclease/exonuclease/phosphatase"/>
    <property type="match status" value="1"/>
</dbReference>
<accession>A0ABM3RI98</accession>
<dbReference type="RefSeq" id="XP_056695338.1">
    <property type="nucleotide sequence ID" value="XM_056839360.1"/>
</dbReference>
<feature type="region of interest" description="Disordered" evidence="1">
    <location>
        <begin position="1"/>
        <end position="33"/>
    </location>
</feature>
<keyword evidence="4" id="KW-1185">Reference proteome</keyword>
<evidence type="ECO:0008006" key="6">
    <source>
        <dbReference type="Google" id="ProtNLM"/>
    </source>
</evidence>
<evidence type="ECO:0000259" key="2">
    <source>
        <dbReference type="Pfam" id="PF13966"/>
    </source>
</evidence>
<feature type="domain" description="Reverse transcriptase zinc-binding" evidence="2">
    <location>
        <begin position="1212"/>
        <end position="1294"/>
    </location>
</feature>
<reference evidence="5" key="2">
    <citation type="submission" date="2025-08" db="UniProtKB">
        <authorList>
            <consortium name="RefSeq"/>
        </authorList>
    </citation>
    <scope>IDENTIFICATION</scope>
    <source>
        <tissue evidence="5">Leaf</tissue>
    </source>
</reference>
<dbReference type="Pfam" id="PF14111">
    <property type="entry name" value="DUF4283"/>
    <property type="match status" value="1"/>
</dbReference>
<dbReference type="PANTHER" id="PTHR33116">
    <property type="entry name" value="REVERSE TRANSCRIPTASE ZINC-BINDING DOMAIN-CONTAINING PROTEIN-RELATED-RELATED"/>
    <property type="match status" value="1"/>
</dbReference>
<sequence length="1393" mass="157490">MARKNGSKTQGKTKGNGNGKARGPSSDSQALKTRSMDEVLGVEAIDFELQNEVFTPKSGLQHLQARSELRHSFNGFMEVIHGTATRLNQGNSSLNLDIGAISVPILQQFDEAAEPSIDIVDDLYAETVNVGNTSSHTPNDLVQIDIEDIQEEVDFWNSSVVCYVVGANPPLNVMEGFIRRIWRNLKVDKVSMVKKGVFLVRFQTMDWRDKVLTKHFFFDNKPLMLRPWTVDMNMEKEEIRVVPIWVQLKLNFKYRGEKSLFKIVQQLGTPIKRDQATASRDKIQFARVLVEVPMDTLPDFVNFLDEHGELVKVAVHYEWRPTICTSCKMVGHVAADCRKGGGKRRWVQKTIQPVAQPVVLLVVAEPEVDQEGFQRALRPIRVHSTPVVPTQTVNSYEVLTEQVHTGGGMDSVVDKGVGLQLGLNSPQKQDDIRRFIQKYGVGLVGLLEHKVKGANLGTLYQRVFTNWCFTTNASFHPGGRIVVAWKPGSFTLSIVAVTSQFIHCLVAPVSGKPSFHCTFIYAFNTNAQRKELWRDLKSIKVIGPWVLCGDLNCVMTAEERVGSIVRQSEVEDIVECMQECGMEDIRCVGNLFTWNNKQQGVARVFSKLDRIMGNLAWQNTYSTAEVCFMREGQFDHCPGILTVFPYVVGGRKPFKYFTMWKHSPVFQDTVFIAWNTNISGSKIYVVASKLKKVKAGLKELNRVGFSDIQAADLSAYNAMLSAQEAMHLNPNDQALADQELLATNEYMIKHIAYLEFLKQKAKVDWIKSGDENTALFHQSIKSRNLQNQVYSIHDMNGVWRDDPIVVSDAFVSYYKSLLGSTFGQRKTVIPQVVQIGPICSEEHKAILNAPYTTEEIKDALFSIKGNKAPGPDGFGSHFYRDSWQIVSTDVIDAVMDVLQSGKLLKEVNHTVITLIPKTKCPRNVSDFRPISCCNTLYKCITKVLCWRLRRVLPDLILENQGGFVHGRFIVHNIMVVQDLGFFKSKRGLKQGDPMSPLLFVICMEYLSRILQKMSGDFNSIYFLLQAFKLFSDSSGLQANKSKSSIYCYGMTEDVVKRVLEVSGFSRSTLPLHYLGVPISPKRISAAQCGVLVEKMTARIRVWSSRNLSYTARVQLINSVLMSLHMYWSQIYILPKSVLQGIVKICRSFLWSGKSFSQRPSNVAWDSACMDKNAGGLGFRNVVLWNVANIGKYVWALATKQMNVWTKWVTSHYSVKQVYEKMIGVKPKVHWDKMVWNRLNTHKHRFICWLAVQQRLQTTAKLASIGVSSSTACLLCGQGIKNHGHLFFSCPYSSKCLAEVKVWLGIQLPEYNLQQLIKKIGNSKHLKFRKQVIYAGIAATVYTIWRSRNSSFWNGVVPTVQHTLSSLKQTVRSRIKLVMPKSVSRKDSQWFLTL</sequence>
<feature type="domain" description="DUF4283" evidence="3">
    <location>
        <begin position="155"/>
        <end position="233"/>
    </location>
</feature>
<dbReference type="PANTHER" id="PTHR33116:SF84">
    <property type="entry name" value="RNA-DIRECTED DNA POLYMERASE"/>
    <property type="match status" value="1"/>
</dbReference>
<gene>
    <name evidence="5" type="primary">LOC110789826</name>
</gene>
<evidence type="ECO:0000259" key="3">
    <source>
        <dbReference type="Pfam" id="PF14111"/>
    </source>
</evidence>
<dbReference type="InterPro" id="IPR036691">
    <property type="entry name" value="Endo/exonu/phosph_ase_sf"/>
</dbReference>
<protein>
    <recommendedName>
        <fullName evidence="6">Reverse transcriptase domain-containing protein</fullName>
    </recommendedName>
</protein>
<proteinExistence type="predicted"/>
<dbReference type="InterPro" id="IPR025558">
    <property type="entry name" value="DUF4283"/>
</dbReference>
<dbReference type="CDD" id="cd01650">
    <property type="entry name" value="RT_nLTR_like"/>
    <property type="match status" value="1"/>
</dbReference>
<dbReference type="InterPro" id="IPR043502">
    <property type="entry name" value="DNA/RNA_pol_sf"/>
</dbReference>
<evidence type="ECO:0000256" key="1">
    <source>
        <dbReference type="SAM" id="MobiDB-lite"/>
    </source>
</evidence>
<evidence type="ECO:0000313" key="5">
    <source>
        <dbReference type="RefSeq" id="XP_056695338.1"/>
    </source>
</evidence>